<dbReference type="AlphaFoldDB" id="A0A0G0HEN2"/>
<dbReference type="SMART" id="SM00155">
    <property type="entry name" value="PLDc"/>
    <property type="match status" value="2"/>
</dbReference>
<evidence type="ECO:0000259" key="1">
    <source>
        <dbReference type="PROSITE" id="PS50035"/>
    </source>
</evidence>
<name>A0A0G0HEN2_9BACT</name>
<organism evidence="2 3">
    <name type="scientific">Candidatus Magasanikbacteria bacterium GW2011_GWA2_37_8</name>
    <dbReference type="NCBI Taxonomy" id="1619036"/>
    <lineage>
        <taxon>Bacteria</taxon>
        <taxon>Candidatus Magasanikiibacteriota</taxon>
    </lineage>
</organism>
<gene>
    <name evidence="2" type="ORF">US58_C0014G0004</name>
</gene>
<dbReference type="Pfam" id="PF13091">
    <property type="entry name" value="PLDc_2"/>
    <property type="match status" value="2"/>
</dbReference>
<sequence length="367" mass="43347">MSPDFSYKFYQVTSEAWEAMYQAILLAKFSIYWEIYIFIDDDSGKRFIDVLCKKAEEGLDVKIILDSIGSAGLSADAIARLRSAGVDFKWYNHLSLEWNLNNWFRRVWQRNHRKVLIVDEEVAFLGGVNIKANFREWNDVFVRLQGVTLRRLLRSFAKSYIYCGGDKKKVWRLLHPKLSVEFKDWKDKIKFIMHSPIKLSRSNVHRVYHNALAVAKDSFDLISPYYVPDLKFLRLIKQAKKRGVRVNIFLPERADHKIMDWITGAFFSLTVKAGASVYLLKKMNHGKAFIVDGKSGFVGSTNFTRRSFSHNEEAGVYFENTEMVEDLQKMFEGFKLEAELVDDNYRVKRGRWERFKDWWWRNFEKYV</sequence>
<evidence type="ECO:0000313" key="2">
    <source>
        <dbReference type="EMBL" id="KKQ40642.1"/>
    </source>
</evidence>
<dbReference type="EMBL" id="LBTN01000014">
    <property type="protein sequence ID" value="KKQ40642.1"/>
    <property type="molecule type" value="Genomic_DNA"/>
</dbReference>
<dbReference type="Gene3D" id="3.30.870.10">
    <property type="entry name" value="Endonuclease Chain A"/>
    <property type="match status" value="2"/>
</dbReference>
<dbReference type="STRING" id="1619036.US58_C0014G0004"/>
<comment type="caution">
    <text evidence="2">The sequence shown here is derived from an EMBL/GenBank/DDBJ whole genome shotgun (WGS) entry which is preliminary data.</text>
</comment>
<feature type="domain" description="PLD phosphodiesterase" evidence="1">
    <location>
        <begin position="280"/>
        <end position="307"/>
    </location>
</feature>
<dbReference type="GO" id="GO:0032049">
    <property type="term" value="P:cardiolipin biosynthetic process"/>
    <property type="evidence" value="ECO:0007669"/>
    <property type="project" value="UniProtKB-ARBA"/>
</dbReference>
<dbReference type="CDD" id="cd09112">
    <property type="entry name" value="PLDc_CLS_2"/>
    <property type="match status" value="1"/>
</dbReference>
<reference evidence="2 3" key="1">
    <citation type="journal article" date="2015" name="Nature">
        <title>rRNA introns, odd ribosomes, and small enigmatic genomes across a large radiation of phyla.</title>
        <authorList>
            <person name="Brown C.T."/>
            <person name="Hug L.A."/>
            <person name="Thomas B.C."/>
            <person name="Sharon I."/>
            <person name="Castelle C.J."/>
            <person name="Singh A."/>
            <person name="Wilkins M.J."/>
            <person name="Williams K.H."/>
            <person name="Banfield J.F."/>
        </authorList>
    </citation>
    <scope>NUCLEOTIDE SEQUENCE [LARGE SCALE GENOMIC DNA]</scope>
</reference>
<dbReference type="SUPFAM" id="SSF56024">
    <property type="entry name" value="Phospholipase D/nuclease"/>
    <property type="match status" value="2"/>
</dbReference>
<accession>A0A0G0HEN2</accession>
<proteinExistence type="predicted"/>
<dbReference type="PANTHER" id="PTHR21248:SF22">
    <property type="entry name" value="PHOSPHOLIPASE D"/>
    <property type="match status" value="1"/>
</dbReference>
<dbReference type="PROSITE" id="PS50035">
    <property type="entry name" value="PLD"/>
    <property type="match status" value="2"/>
</dbReference>
<evidence type="ECO:0000313" key="3">
    <source>
        <dbReference type="Proteomes" id="UP000034333"/>
    </source>
</evidence>
<feature type="domain" description="PLD phosphodiesterase" evidence="1">
    <location>
        <begin position="107"/>
        <end position="134"/>
    </location>
</feature>
<dbReference type="Proteomes" id="UP000034333">
    <property type="component" value="Unassembled WGS sequence"/>
</dbReference>
<protein>
    <submittedName>
        <fullName evidence="2">Phospholipase D/Transphosphatidylase</fullName>
    </submittedName>
</protein>
<dbReference type="CDD" id="cd09110">
    <property type="entry name" value="PLDc_CLS_1"/>
    <property type="match status" value="1"/>
</dbReference>
<dbReference type="PANTHER" id="PTHR21248">
    <property type="entry name" value="CARDIOLIPIN SYNTHASE"/>
    <property type="match status" value="1"/>
</dbReference>
<dbReference type="InterPro" id="IPR025202">
    <property type="entry name" value="PLD-like_dom"/>
</dbReference>
<dbReference type="InterPro" id="IPR001736">
    <property type="entry name" value="PLipase_D/transphosphatidylase"/>
</dbReference>
<dbReference type="GO" id="GO:0030572">
    <property type="term" value="F:phosphatidyltransferase activity"/>
    <property type="evidence" value="ECO:0007669"/>
    <property type="project" value="UniProtKB-ARBA"/>
</dbReference>